<feature type="transmembrane region" description="Helical" evidence="6">
    <location>
        <begin position="126"/>
        <end position="144"/>
    </location>
</feature>
<dbReference type="CDD" id="cd06579">
    <property type="entry name" value="TM_PBP1_transp_AraH_like"/>
    <property type="match status" value="1"/>
</dbReference>
<feature type="transmembrane region" description="Helical" evidence="6">
    <location>
        <begin position="79"/>
        <end position="95"/>
    </location>
</feature>
<dbReference type="PANTHER" id="PTHR32196">
    <property type="entry name" value="ABC TRANSPORTER PERMEASE PROTEIN YPHD-RELATED-RELATED"/>
    <property type="match status" value="1"/>
</dbReference>
<keyword evidence="3 6" id="KW-0812">Transmembrane</keyword>
<protein>
    <submittedName>
        <fullName evidence="7">ABC transporter permease</fullName>
    </submittedName>
</protein>
<dbReference type="Pfam" id="PF02653">
    <property type="entry name" value="BPD_transp_2"/>
    <property type="match status" value="1"/>
</dbReference>
<reference evidence="7" key="1">
    <citation type="journal article" date="2020" name="mSystems">
        <title>Genome- and Community-Level Interaction Insights into Carbon Utilization and Element Cycling Functions of Hydrothermarchaeota in Hydrothermal Sediment.</title>
        <authorList>
            <person name="Zhou Z."/>
            <person name="Liu Y."/>
            <person name="Xu W."/>
            <person name="Pan J."/>
            <person name="Luo Z.H."/>
            <person name="Li M."/>
        </authorList>
    </citation>
    <scope>NUCLEOTIDE SEQUENCE [LARGE SCALE GENOMIC DNA]</scope>
    <source>
        <strain evidence="7">SpSt-110</strain>
    </source>
</reference>
<keyword evidence="5 6" id="KW-0472">Membrane</keyword>
<comment type="caution">
    <text evidence="7">The sequence shown here is derived from an EMBL/GenBank/DDBJ whole genome shotgun (WGS) entry which is preliminary data.</text>
</comment>
<proteinExistence type="predicted"/>
<sequence length="319" mass="34007">MERTTIRNIAKRITGADEFKPLVALIALYLSSAVISPYFLSVYNQKILLLQATPLVLLALGETMVILMGSIDLSPGSTMALAGLIAALSSNYYGLDIRLSILIGLLIGALVGLINGLAVTVAKIPSFVATLATMVGARGIVLLITGGESIYGLRGYEWLTDERFFVANMVWIMVVFVIITYVLLKYTSLGLKIYAIGGNEEATRYSGINVDRVKVVAFTLAGLYYSVAGIMMDARLQAAYPWTGYGSELDAIASSVLGGIQLTGGIGSPIGSFIGAYILTLIANIMVLLGLNPYLQWVVKGFVLGAAAIALSRGLRYVK</sequence>
<name>A0A7J3Y011_9CREN</name>
<keyword evidence="4 6" id="KW-1133">Transmembrane helix</keyword>
<feature type="transmembrane region" description="Helical" evidence="6">
    <location>
        <begin position="21"/>
        <end position="41"/>
    </location>
</feature>
<organism evidence="7">
    <name type="scientific">Thermogladius calderae</name>
    <dbReference type="NCBI Taxonomy" id="1200300"/>
    <lineage>
        <taxon>Archaea</taxon>
        <taxon>Thermoproteota</taxon>
        <taxon>Thermoprotei</taxon>
        <taxon>Desulfurococcales</taxon>
        <taxon>Desulfurococcaceae</taxon>
        <taxon>Thermogladius</taxon>
    </lineage>
</organism>
<keyword evidence="2" id="KW-1003">Cell membrane</keyword>
<dbReference type="GO" id="GO:0022857">
    <property type="term" value="F:transmembrane transporter activity"/>
    <property type="evidence" value="ECO:0007669"/>
    <property type="project" value="InterPro"/>
</dbReference>
<dbReference type="AlphaFoldDB" id="A0A7J3Y011"/>
<feature type="transmembrane region" description="Helical" evidence="6">
    <location>
        <begin position="164"/>
        <end position="184"/>
    </location>
</feature>
<comment type="subcellular location">
    <subcellularLocation>
        <location evidence="1">Cell membrane</location>
        <topology evidence="1">Multi-pass membrane protein</topology>
    </subcellularLocation>
</comment>
<evidence type="ECO:0000256" key="2">
    <source>
        <dbReference type="ARBA" id="ARBA00022475"/>
    </source>
</evidence>
<evidence type="ECO:0000256" key="1">
    <source>
        <dbReference type="ARBA" id="ARBA00004651"/>
    </source>
</evidence>
<evidence type="ECO:0000256" key="4">
    <source>
        <dbReference type="ARBA" id="ARBA00022989"/>
    </source>
</evidence>
<dbReference type="GO" id="GO:0005886">
    <property type="term" value="C:plasma membrane"/>
    <property type="evidence" value="ECO:0007669"/>
    <property type="project" value="UniProtKB-SubCell"/>
</dbReference>
<feature type="transmembrane region" description="Helical" evidence="6">
    <location>
        <begin position="47"/>
        <end position="67"/>
    </location>
</feature>
<accession>A0A7J3Y011</accession>
<evidence type="ECO:0000256" key="6">
    <source>
        <dbReference type="SAM" id="Phobius"/>
    </source>
</evidence>
<dbReference type="InterPro" id="IPR001851">
    <property type="entry name" value="ABC_transp_permease"/>
</dbReference>
<evidence type="ECO:0000313" key="7">
    <source>
        <dbReference type="EMBL" id="HHP68153.1"/>
    </source>
</evidence>
<evidence type="ECO:0000256" key="5">
    <source>
        <dbReference type="ARBA" id="ARBA00023136"/>
    </source>
</evidence>
<feature type="transmembrane region" description="Helical" evidence="6">
    <location>
        <begin position="101"/>
        <end position="119"/>
    </location>
</feature>
<feature type="transmembrane region" description="Helical" evidence="6">
    <location>
        <begin position="270"/>
        <end position="291"/>
    </location>
</feature>
<dbReference type="PANTHER" id="PTHR32196:SF72">
    <property type="entry name" value="RIBOSE IMPORT PERMEASE PROTEIN RBSC"/>
    <property type="match status" value="1"/>
</dbReference>
<dbReference type="EMBL" id="DRYK01000063">
    <property type="protein sequence ID" value="HHP68153.1"/>
    <property type="molecule type" value="Genomic_DNA"/>
</dbReference>
<evidence type="ECO:0000256" key="3">
    <source>
        <dbReference type="ARBA" id="ARBA00022692"/>
    </source>
</evidence>
<gene>
    <name evidence="7" type="ORF">ENM60_05155</name>
</gene>